<feature type="region of interest" description="Disordered" evidence="1">
    <location>
        <begin position="96"/>
        <end position="174"/>
    </location>
</feature>
<feature type="non-terminal residue" evidence="2">
    <location>
        <position position="174"/>
    </location>
</feature>
<sequence length="174" mass="18575">KTQFFDANQSSSSISDIQDVSLKSKTNDQSPTKQTSDTDSIVLSIPPPPSIINRSANAPFISLGISATPRGSVSNKIAPAAISSSSLSSVDAKQTFSASFRPISNTRYNPGRSPKLKTRSQQSRSTIKHQQQQPVQSTIVELEPPIQKDTTDKSVPLLSMSSSTTATTTKSGSY</sequence>
<protein>
    <submittedName>
        <fullName evidence="2">Uncharacterized protein</fullName>
    </submittedName>
</protein>
<dbReference type="AlphaFoldDB" id="A0A820PLJ8"/>
<feature type="non-terminal residue" evidence="2">
    <location>
        <position position="1"/>
    </location>
</feature>
<organism evidence="2 3">
    <name type="scientific">Adineta steineri</name>
    <dbReference type="NCBI Taxonomy" id="433720"/>
    <lineage>
        <taxon>Eukaryota</taxon>
        <taxon>Metazoa</taxon>
        <taxon>Spiralia</taxon>
        <taxon>Gnathifera</taxon>
        <taxon>Rotifera</taxon>
        <taxon>Eurotatoria</taxon>
        <taxon>Bdelloidea</taxon>
        <taxon>Adinetida</taxon>
        <taxon>Adinetidae</taxon>
        <taxon>Adineta</taxon>
    </lineage>
</organism>
<comment type="caution">
    <text evidence="2">The sequence shown here is derived from an EMBL/GenBank/DDBJ whole genome shotgun (WGS) entry which is preliminary data.</text>
</comment>
<feature type="compositionally biased region" description="Low complexity" evidence="1">
    <location>
        <begin position="9"/>
        <end position="19"/>
    </location>
</feature>
<reference evidence="2" key="1">
    <citation type="submission" date="2021-02" db="EMBL/GenBank/DDBJ databases">
        <authorList>
            <person name="Nowell W R."/>
        </authorList>
    </citation>
    <scope>NUCLEOTIDE SEQUENCE</scope>
</reference>
<dbReference type="EMBL" id="CAJOAY010029059">
    <property type="protein sequence ID" value="CAF4410254.1"/>
    <property type="molecule type" value="Genomic_DNA"/>
</dbReference>
<feature type="region of interest" description="Disordered" evidence="1">
    <location>
        <begin position="1"/>
        <end position="55"/>
    </location>
</feature>
<evidence type="ECO:0000313" key="3">
    <source>
        <dbReference type="Proteomes" id="UP000663881"/>
    </source>
</evidence>
<feature type="compositionally biased region" description="Polar residues" evidence="1">
    <location>
        <begin position="119"/>
        <end position="139"/>
    </location>
</feature>
<gene>
    <name evidence="2" type="ORF">OKA104_LOCUS51900</name>
</gene>
<evidence type="ECO:0000313" key="2">
    <source>
        <dbReference type="EMBL" id="CAF4410254.1"/>
    </source>
</evidence>
<proteinExistence type="predicted"/>
<feature type="compositionally biased region" description="Low complexity" evidence="1">
    <location>
        <begin position="159"/>
        <end position="174"/>
    </location>
</feature>
<accession>A0A820PLJ8</accession>
<feature type="compositionally biased region" description="Polar residues" evidence="1">
    <location>
        <begin position="96"/>
        <end position="108"/>
    </location>
</feature>
<name>A0A820PLJ8_9BILA</name>
<dbReference type="Proteomes" id="UP000663881">
    <property type="component" value="Unassembled WGS sequence"/>
</dbReference>
<evidence type="ECO:0000256" key="1">
    <source>
        <dbReference type="SAM" id="MobiDB-lite"/>
    </source>
</evidence>
<feature type="compositionally biased region" description="Polar residues" evidence="1">
    <location>
        <begin position="21"/>
        <end position="39"/>
    </location>
</feature>